<evidence type="ECO:0000256" key="5">
    <source>
        <dbReference type="ARBA" id="ARBA00022741"/>
    </source>
</evidence>
<dbReference type="InterPro" id="IPR023865">
    <property type="entry name" value="Aliphatic_acid_kinase_CS"/>
</dbReference>
<keyword evidence="7 9" id="KW-0067">ATP-binding</keyword>
<dbReference type="Pfam" id="PF00871">
    <property type="entry name" value="Acetate_kinase"/>
    <property type="match status" value="1"/>
</dbReference>
<evidence type="ECO:0000256" key="2">
    <source>
        <dbReference type="ARBA" id="ARBA00008748"/>
    </source>
</evidence>
<keyword evidence="4 9" id="KW-0808">Transferase</keyword>
<dbReference type="NCBIfam" id="NF002834">
    <property type="entry name" value="PRK03011.1-5"/>
    <property type="match status" value="1"/>
</dbReference>
<evidence type="ECO:0000256" key="1">
    <source>
        <dbReference type="ARBA" id="ARBA00004496"/>
    </source>
</evidence>
<evidence type="ECO:0000256" key="7">
    <source>
        <dbReference type="ARBA" id="ARBA00022840"/>
    </source>
</evidence>
<keyword evidence="3 9" id="KW-0963">Cytoplasm</keyword>
<dbReference type="NCBIfam" id="TIGR02707">
    <property type="entry name" value="butyr_kinase"/>
    <property type="match status" value="1"/>
</dbReference>
<dbReference type="PROSITE" id="PS01076">
    <property type="entry name" value="ACETATE_KINASE_2"/>
    <property type="match status" value="1"/>
</dbReference>
<evidence type="ECO:0000313" key="12">
    <source>
        <dbReference type="Proteomes" id="UP001165422"/>
    </source>
</evidence>
<reference evidence="11" key="1">
    <citation type="submission" date="2021-11" db="EMBL/GenBank/DDBJ databases">
        <authorList>
            <person name="Qingchun L."/>
            <person name="Dong Z."/>
            <person name="Zongwei Q."/>
            <person name="Jia Z."/>
            <person name="Duotao L."/>
        </authorList>
    </citation>
    <scope>NUCLEOTIDE SEQUENCE</scope>
    <source>
        <strain evidence="11">WLY-B-L2</strain>
    </source>
</reference>
<dbReference type="SUPFAM" id="SSF53067">
    <property type="entry name" value="Actin-like ATPase domain"/>
    <property type="match status" value="2"/>
</dbReference>
<comment type="subcellular location">
    <subcellularLocation>
        <location evidence="1 9">Cytoplasm</location>
    </subcellularLocation>
</comment>
<dbReference type="Gene3D" id="3.30.420.40">
    <property type="match status" value="2"/>
</dbReference>
<dbReference type="PRINTS" id="PR00471">
    <property type="entry name" value="ACETATEKNASE"/>
</dbReference>
<keyword evidence="5 9" id="KW-0547">Nucleotide-binding</keyword>
<dbReference type="InterPro" id="IPR000890">
    <property type="entry name" value="Aliphatic_acid_kin_short-chain"/>
</dbReference>
<keyword evidence="12" id="KW-1185">Reference proteome</keyword>
<dbReference type="PIRSF" id="PIRSF036458">
    <property type="entry name" value="Butyrate_kin"/>
    <property type="match status" value="1"/>
</dbReference>
<evidence type="ECO:0000256" key="10">
    <source>
        <dbReference type="RuleBase" id="RU003835"/>
    </source>
</evidence>
<dbReference type="EMBL" id="JAJJPB010000041">
    <property type="protein sequence ID" value="MCC9296668.1"/>
    <property type="molecule type" value="Genomic_DNA"/>
</dbReference>
<sequence>MKYKMLIINLGSTSTKIAVYNDLEEKFKVSIKHSQDELSRFHDIWEQNDFRKEKILRALKENGYNLKDFNCIACRGGNVKPVPSGTYLVNEKMLVDIRSEKYGVHPSGVGNIIAFELGKTYGIPVITADPPVTDELCSLAKYSGIKEITRISSGHALNQKRTARKIANELGKKYDDMNLIIAHLGGGISVGAHEKGRMIDFNNALDGDGSFSPERAGTLPAGDLIRMCFSGKYTEKEMIKKIKGNGGLMSYLGTNSGLEVEKRIKNGDEYALEVFEAMAFQVSKEIGAAAAVLKGKVDAIVLTGGLAYLSRFTNWIKERTKFIAPVYLCPGENEMVSLAESALRYLKGEEKAKKY</sequence>
<proteinExistence type="inferred from homology"/>
<evidence type="ECO:0000256" key="4">
    <source>
        <dbReference type="ARBA" id="ARBA00022679"/>
    </source>
</evidence>
<evidence type="ECO:0000256" key="6">
    <source>
        <dbReference type="ARBA" id="ARBA00022777"/>
    </source>
</evidence>
<dbReference type="RefSeq" id="WP_229982110.1">
    <property type="nucleotide sequence ID" value="NZ_JAJJPB010000041.1"/>
</dbReference>
<organism evidence="11 12">
    <name type="scientific">Clostridium aromativorans</name>
    <dbReference type="NCBI Taxonomy" id="2836848"/>
    <lineage>
        <taxon>Bacteria</taxon>
        <taxon>Bacillati</taxon>
        <taxon>Bacillota</taxon>
        <taxon>Clostridia</taxon>
        <taxon>Eubacteriales</taxon>
        <taxon>Clostridiaceae</taxon>
        <taxon>Clostridium</taxon>
    </lineage>
</organism>
<dbReference type="CDD" id="cd24011">
    <property type="entry name" value="ASKHA_NBD_BK"/>
    <property type="match status" value="1"/>
</dbReference>
<name>A0ABS8NA46_9CLOT</name>
<dbReference type="InterPro" id="IPR011245">
    <property type="entry name" value="Butyrate_kin"/>
</dbReference>
<dbReference type="PANTHER" id="PTHR21060">
    <property type="entry name" value="ACETATE KINASE"/>
    <property type="match status" value="1"/>
</dbReference>
<comment type="catalytic activity">
    <reaction evidence="8 9">
        <text>butanoate + ATP = butanoyl phosphate + ADP</text>
        <dbReference type="Rhea" id="RHEA:13585"/>
        <dbReference type="ChEBI" id="CHEBI:17968"/>
        <dbReference type="ChEBI" id="CHEBI:30616"/>
        <dbReference type="ChEBI" id="CHEBI:58079"/>
        <dbReference type="ChEBI" id="CHEBI:456216"/>
        <dbReference type="EC" id="2.7.2.7"/>
    </reaction>
</comment>
<protein>
    <recommendedName>
        <fullName evidence="9">Probable butyrate kinase</fullName>
        <shortName evidence="9">BK</shortName>
        <ecNumber evidence="9">2.7.2.7</ecNumber>
    </recommendedName>
    <alternativeName>
        <fullName evidence="9">Branched-chain carboxylic acid kinase</fullName>
    </alternativeName>
</protein>
<dbReference type="GO" id="GO:0047761">
    <property type="term" value="F:butyrate kinase activity"/>
    <property type="evidence" value="ECO:0007669"/>
    <property type="project" value="UniProtKB-EC"/>
</dbReference>
<evidence type="ECO:0000313" key="11">
    <source>
        <dbReference type="EMBL" id="MCC9296668.1"/>
    </source>
</evidence>
<dbReference type="HAMAP" id="MF_00542">
    <property type="entry name" value="Butyrate_kinase"/>
    <property type="match status" value="1"/>
</dbReference>
<dbReference type="PANTHER" id="PTHR21060:SF3">
    <property type="entry name" value="BUTYRATE KINASE 2-RELATED"/>
    <property type="match status" value="1"/>
</dbReference>
<evidence type="ECO:0000256" key="9">
    <source>
        <dbReference type="HAMAP-Rule" id="MF_00542"/>
    </source>
</evidence>
<comment type="caution">
    <text evidence="11">The sequence shown here is derived from an EMBL/GenBank/DDBJ whole genome shotgun (WGS) entry which is preliminary data.</text>
</comment>
<evidence type="ECO:0000256" key="3">
    <source>
        <dbReference type="ARBA" id="ARBA00022490"/>
    </source>
</evidence>
<gene>
    <name evidence="9 11" type="primary">buk</name>
    <name evidence="11" type="ORF">LN736_17665</name>
</gene>
<comment type="similarity">
    <text evidence="2 9 10">Belongs to the acetokinase family.</text>
</comment>
<dbReference type="PROSITE" id="PS01075">
    <property type="entry name" value="ACETATE_KINASE_1"/>
    <property type="match status" value="1"/>
</dbReference>
<dbReference type="EC" id="2.7.2.7" evidence="9"/>
<keyword evidence="6 9" id="KW-0418">Kinase</keyword>
<evidence type="ECO:0000256" key="8">
    <source>
        <dbReference type="ARBA" id="ARBA00048596"/>
    </source>
</evidence>
<accession>A0ABS8NA46</accession>
<dbReference type="InterPro" id="IPR043129">
    <property type="entry name" value="ATPase_NBD"/>
</dbReference>
<dbReference type="Proteomes" id="UP001165422">
    <property type="component" value="Unassembled WGS sequence"/>
</dbReference>